<name>A0ABS1LNQ9_9MICO</name>
<organism evidence="2 3">
    <name type="scientific">Myceligenerans indicum</name>
    <dbReference type="NCBI Taxonomy" id="2593663"/>
    <lineage>
        <taxon>Bacteria</taxon>
        <taxon>Bacillati</taxon>
        <taxon>Actinomycetota</taxon>
        <taxon>Actinomycetes</taxon>
        <taxon>Micrococcales</taxon>
        <taxon>Promicromonosporaceae</taxon>
        <taxon>Myceligenerans</taxon>
    </lineage>
</organism>
<reference evidence="2 3" key="1">
    <citation type="journal article" date="2021" name="Arch. Microbiol.">
        <title>Myceligenerans indicum sp. nov., an actinobacterium isolated from mangrove sediment of Sundarbans, India.</title>
        <authorList>
            <person name="Asha K."/>
            <person name="Bhadury P."/>
        </authorList>
    </citation>
    <scope>NUCLEOTIDE SEQUENCE [LARGE SCALE GENOMIC DNA]</scope>
    <source>
        <strain evidence="2 3">I2</strain>
    </source>
</reference>
<comment type="caution">
    <text evidence="2">The sequence shown here is derived from an EMBL/GenBank/DDBJ whole genome shotgun (WGS) entry which is preliminary data.</text>
</comment>
<dbReference type="EMBL" id="JABBYC010000038">
    <property type="protein sequence ID" value="MBL0887870.1"/>
    <property type="molecule type" value="Genomic_DNA"/>
</dbReference>
<dbReference type="RefSeq" id="WP_201849409.1">
    <property type="nucleotide sequence ID" value="NZ_JABBYC010000038.1"/>
</dbReference>
<evidence type="ECO:0000256" key="1">
    <source>
        <dbReference type="SAM" id="MobiDB-lite"/>
    </source>
</evidence>
<gene>
    <name evidence="2" type="ORF">HGK34_16550</name>
</gene>
<feature type="compositionally biased region" description="Low complexity" evidence="1">
    <location>
        <begin position="53"/>
        <end position="69"/>
    </location>
</feature>
<protein>
    <submittedName>
        <fullName evidence="2">Uncharacterized protein</fullName>
    </submittedName>
</protein>
<dbReference type="Proteomes" id="UP000675409">
    <property type="component" value="Unassembled WGS sequence"/>
</dbReference>
<keyword evidence="3" id="KW-1185">Reference proteome</keyword>
<sequence>MAEEFYRQINLLVALAPDLPDHRREPGENEQVVHRRAGDAEPTPPSQHRRASTAEPTPTEPARTRCTPA</sequence>
<feature type="region of interest" description="Disordered" evidence="1">
    <location>
        <begin position="17"/>
        <end position="69"/>
    </location>
</feature>
<evidence type="ECO:0000313" key="2">
    <source>
        <dbReference type="EMBL" id="MBL0887870.1"/>
    </source>
</evidence>
<proteinExistence type="predicted"/>
<feature type="compositionally biased region" description="Basic and acidic residues" evidence="1">
    <location>
        <begin position="19"/>
        <end position="39"/>
    </location>
</feature>
<accession>A0ABS1LNQ9</accession>
<evidence type="ECO:0000313" key="3">
    <source>
        <dbReference type="Proteomes" id="UP000675409"/>
    </source>
</evidence>